<sequence>MHAIKIVGFKCSNISFIKFPLLTGFPPEAVPDNFQKETARILMDKYRMPEEEAASVTQVFLRNFRLCPHNENEKIDEWRVFLWTNALTDQYKWAAKEIYAEWIRLRYECLAPGSGVISMLKKLRCKYSVGLITNGTTASQWEKIDQLKLRSYFDCILVSGDLPWEKPDKNIFYRACELMSVNPSDCIMVGDKMETDIIGAKAAGVLATVLISPNPSLSYLNYPRPDYVLESSLLLLNLLHNQPDLDVMDDSNSNSSDGS</sequence>
<dbReference type="NCBIfam" id="TIGR01549">
    <property type="entry name" value="HAD-SF-IA-v1"/>
    <property type="match status" value="1"/>
</dbReference>
<dbReference type="Gene3D" id="1.20.120.710">
    <property type="entry name" value="Haloacid dehalogenase hydrolase-like domain"/>
    <property type="match status" value="1"/>
</dbReference>
<evidence type="ECO:0000256" key="2">
    <source>
        <dbReference type="ARBA" id="ARBA00022801"/>
    </source>
</evidence>
<dbReference type="GO" id="GO:0050124">
    <property type="term" value="F:N-acylneuraminate-9-phosphatase activity"/>
    <property type="evidence" value="ECO:0007669"/>
    <property type="project" value="TreeGrafter"/>
</dbReference>
<dbReference type="InterPro" id="IPR051400">
    <property type="entry name" value="HAD-like_hydrolase"/>
</dbReference>
<evidence type="ECO:0000256" key="1">
    <source>
        <dbReference type="ARBA" id="ARBA00001946"/>
    </source>
</evidence>
<dbReference type="FunCoup" id="A0A482XBK8">
    <property type="interactions" value="554"/>
</dbReference>
<comment type="caution">
    <text evidence="4">The sequence shown here is derived from an EMBL/GenBank/DDBJ whole genome shotgun (WGS) entry which is preliminary data.</text>
</comment>
<dbReference type="Gene3D" id="3.40.50.1000">
    <property type="entry name" value="HAD superfamily/HAD-like"/>
    <property type="match status" value="1"/>
</dbReference>
<dbReference type="PANTHER" id="PTHR46470">
    <property type="entry name" value="N-ACYLNEURAMINATE-9-PHOSPHATASE"/>
    <property type="match status" value="1"/>
</dbReference>
<evidence type="ECO:0000313" key="4">
    <source>
        <dbReference type="EMBL" id="RZF43063.1"/>
    </source>
</evidence>
<evidence type="ECO:0000256" key="3">
    <source>
        <dbReference type="ARBA" id="ARBA00022842"/>
    </source>
</evidence>
<comment type="cofactor">
    <cofactor evidence="1">
        <name>Mg(2+)</name>
        <dbReference type="ChEBI" id="CHEBI:18420"/>
    </cofactor>
</comment>
<gene>
    <name evidence="4" type="ORF">LSTR_LSTR001241</name>
</gene>
<dbReference type="SMR" id="A0A482XBK8"/>
<dbReference type="OrthoDB" id="1694274at2759"/>
<dbReference type="InterPro" id="IPR023214">
    <property type="entry name" value="HAD_sf"/>
</dbReference>
<organism evidence="4 5">
    <name type="scientific">Laodelphax striatellus</name>
    <name type="common">Small brown planthopper</name>
    <name type="synonym">Delphax striatella</name>
    <dbReference type="NCBI Taxonomy" id="195883"/>
    <lineage>
        <taxon>Eukaryota</taxon>
        <taxon>Metazoa</taxon>
        <taxon>Ecdysozoa</taxon>
        <taxon>Arthropoda</taxon>
        <taxon>Hexapoda</taxon>
        <taxon>Insecta</taxon>
        <taxon>Pterygota</taxon>
        <taxon>Neoptera</taxon>
        <taxon>Paraneoptera</taxon>
        <taxon>Hemiptera</taxon>
        <taxon>Auchenorrhyncha</taxon>
        <taxon>Fulgoroidea</taxon>
        <taxon>Delphacidae</taxon>
        <taxon>Criomorphinae</taxon>
        <taxon>Laodelphax</taxon>
    </lineage>
</organism>
<dbReference type="Pfam" id="PF13419">
    <property type="entry name" value="HAD_2"/>
    <property type="match status" value="1"/>
</dbReference>
<evidence type="ECO:0000313" key="5">
    <source>
        <dbReference type="Proteomes" id="UP000291343"/>
    </source>
</evidence>
<dbReference type="Proteomes" id="UP000291343">
    <property type="component" value="Unassembled WGS sequence"/>
</dbReference>
<dbReference type="InterPro" id="IPR006439">
    <property type="entry name" value="HAD-SF_hydro_IA"/>
</dbReference>
<keyword evidence="2" id="KW-0378">Hydrolase</keyword>
<evidence type="ECO:0008006" key="6">
    <source>
        <dbReference type="Google" id="ProtNLM"/>
    </source>
</evidence>
<dbReference type="SUPFAM" id="SSF56784">
    <property type="entry name" value="HAD-like"/>
    <property type="match status" value="1"/>
</dbReference>
<dbReference type="InParanoid" id="A0A482XBK8"/>
<dbReference type="EMBL" id="QKKF02013261">
    <property type="protein sequence ID" value="RZF43063.1"/>
    <property type="molecule type" value="Genomic_DNA"/>
</dbReference>
<dbReference type="InterPro" id="IPR036412">
    <property type="entry name" value="HAD-like_sf"/>
</dbReference>
<keyword evidence="3" id="KW-0460">Magnesium</keyword>
<dbReference type="PANTHER" id="PTHR46470:SF3">
    <property type="entry name" value="N-ACYLNEURAMINATE-9-PHOSPHATASE"/>
    <property type="match status" value="1"/>
</dbReference>
<name>A0A482XBK8_LAOST</name>
<keyword evidence="5" id="KW-1185">Reference proteome</keyword>
<protein>
    <recommendedName>
        <fullName evidence="6">N-acylneuraminate-9-phosphatase</fullName>
    </recommendedName>
</protein>
<accession>A0A482XBK8</accession>
<dbReference type="InterPro" id="IPR041492">
    <property type="entry name" value="HAD_2"/>
</dbReference>
<reference evidence="4 5" key="1">
    <citation type="journal article" date="2017" name="Gigascience">
        <title>Genome sequence of the small brown planthopper, Laodelphax striatellus.</title>
        <authorList>
            <person name="Zhu J."/>
            <person name="Jiang F."/>
            <person name="Wang X."/>
            <person name="Yang P."/>
            <person name="Bao Y."/>
            <person name="Zhao W."/>
            <person name="Wang W."/>
            <person name="Lu H."/>
            <person name="Wang Q."/>
            <person name="Cui N."/>
            <person name="Li J."/>
            <person name="Chen X."/>
            <person name="Luo L."/>
            <person name="Yu J."/>
            <person name="Kang L."/>
            <person name="Cui F."/>
        </authorList>
    </citation>
    <scope>NUCLEOTIDE SEQUENCE [LARGE SCALE GENOMIC DNA]</scope>
    <source>
        <strain evidence="4">Lst14</strain>
    </source>
</reference>
<dbReference type="GO" id="GO:0046380">
    <property type="term" value="P:N-acetylneuraminate biosynthetic process"/>
    <property type="evidence" value="ECO:0007669"/>
    <property type="project" value="TreeGrafter"/>
</dbReference>
<proteinExistence type="predicted"/>
<dbReference type="STRING" id="195883.A0A482XBK8"/>
<dbReference type="AlphaFoldDB" id="A0A482XBK8"/>